<organism evidence="1 2">
    <name type="scientific">Candidatus Zambryskibacteria bacterium RIFCSPHIGHO2_12_FULL_38_37</name>
    <dbReference type="NCBI Taxonomy" id="1802751"/>
    <lineage>
        <taxon>Bacteria</taxon>
        <taxon>Candidatus Zambryskiibacteriota</taxon>
    </lineage>
</organism>
<protein>
    <submittedName>
        <fullName evidence="1">Uncharacterized protein</fullName>
    </submittedName>
</protein>
<name>A0A1G2TKS9_9BACT</name>
<comment type="caution">
    <text evidence="1">The sequence shown here is derived from an EMBL/GenBank/DDBJ whole genome shotgun (WGS) entry which is preliminary data.</text>
</comment>
<evidence type="ECO:0000313" key="1">
    <source>
        <dbReference type="EMBL" id="OHA97887.1"/>
    </source>
</evidence>
<dbReference type="Proteomes" id="UP000178530">
    <property type="component" value="Unassembled WGS sequence"/>
</dbReference>
<sequence>MDNYRFNIIGCIEQYQDFQTAIKWFERGKLELSGDNFSDLAQDIQGYFLQKHQFNNVEKLLHFEIIPISIRKILQETYDTELHRHREYIVAVAFQEKSLIATNELRKLLEVYQFEEAEIYFNKNKDVLNHEEYKNLLKSVKQRRLQEIKNKIIFLFEKYEFDEAIFYYNTFDSAFPSDDFQNLLESYKEQQKNN</sequence>
<dbReference type="AlphaFoldDB" id="A0A1G2TKS9"/>
<evidence type="ECO:0000313" key="2">
    <source>
        <dbReference type="Proteomes" id="UP000178530"/>
    </source>
</evidence>
<dbReference type="EMBL" id="MHVU01000034">
    <property type="protein sequence ID" value="OHA97887.1"/>
    <property type="molecule type" value="Genomic_DNA"/>
</dbReference>
<proteinExistence type="predicted"/>
<reference evidence="1 2" key="1">
    <citation type="journal article" date="2016" name="Nat. Commun.">
        <title>Thousands of microbial genomes shed light on interconnected biogeochemical processes in an aquifer system.</title>
        <authorList>
            <person name="Anantharaman K."/>
            <person name="Brown C.T."/>
            <person name="Hug L.A."/>
            <person name="Sharon I."/>
            <person name="Castelle C.J."/>
            <person name="Probst A.J."/>
            <person name="Thomas B.C."/>
            <person name="Singh A."/>
            <person name="Wilkins M.J."/>
            <person name="Karaoz U."/>
            <person name="Brodie E.L."/>
            <person name="Williams K.H."/>
            <person name="Hubbard S.S."/>
            <person name="Banfield J.F."/>
        </authorList>
    </citation>
    <scope>NUCLEOTIDE SEQUENCE [LARGE SCALE GENOMIC DNA]</scope>
</reference>
<accession>A0A1G2TKS9</accession>
<gene>
    <name evidence="1" type="ORF">A3E32_01570</name>
</gene>